<name>A0A846U3U8_9MOLU</name>
<evidence type="ECO:0000256" key="3">
    <source>
        <dbReference type="ARBA" id="ARBA00019010"/>
    </source>
</evidence>
<evidence type="ECO:0000256" key="4">
    <source>
        <dbReference type="ARBA" id="ARBA00022490"/>
    </source>
</evidence>
<comment type="similarity">
    <text evidence="2">Belongs to the TsaE family.</text>
</comment>
<evidence type="ECO:0000313" key="11">
    <source>
        <dbReference type="EMBL" id="NKE38157.1"/>
    </source>
</evidence>
<dbReference type="GO" id="GO:0002949">
    <property type="term" value="P:tRNA threonylcarbamoyladenosine modification"/>
    <property type="evidence" value="ECO:0007669"/>
    <property type="project" value="InterPro"/>
</dbReference>
<keyword evidence="9" id="KW-0460">Magnesium</keyword>
<dbReference type="Pfam" id="PF02367">
    <property type="entry name" value="TsaE"/>
    <property type="match status" value="1"/>
</dbReference>
<dbReference type="GO" id="GO:0005737">
    <property type="term" value="C:cytoplasm"/>
    <property type="evidence" value="ECO:0007669"/>
    <property type="project" value="UniProtKB-SubCell"/>
</dbReference>
<keyword evidence="6" id="KW-0479">Metal-binding</keyword>
<dbReference type="PANTHER" id="PTHR33540">
    <property type="entry name" value="TRNA THREONYLCARBAMOYLADENOSINE BIOSYNTHESIS PROTEIN TSAE"/>
    <property type="match status" value="1"/>
</dbReference>
<dbReference type="GO" id="GO:0005524">
    <property type="term" value="F:ATP binding"/>
    <property type="evidence" value="ECO:0007669"/>
    <property type="project" value="UniProtKB-KW"/>
</dbReference>
<comment type="subcellular location">
    <subcellularLocation>
        <location evidence="1">Cytoplasm</location>
    </subcellularLocation>
</comment>
<keyword evidence="5" id="KW-0819">tRNA processing</keyword>
<keyword evidence="4" id="KW-0963">Cytoplasm</keyword>
<dbReference type="Gene3D" id="3.40.50.300">
    <property type="entry name" value="P-loop containing nucleotide triphosphate hydrolases"/>
    <property type="match status" value="1"/>
</dbReference>
<evidence type="ECO:0000256" key="1">
    <source>
        <dbReference type="ARBA" id="ARBA00004496"/>
    </source>
</evidence>
<proteinExistence type="inferred from homology"/>
<dbReference type="InterPro" id="IPR027417">
    <property type="entry name" value="P-loop_NTPase"/>
</dbReference>
<dbReference type="PANTHER" id="PTHR33540:SF2">
    <property type="entry name" value="TRNA THREONYLCARBAMOYLADENOSINE BIOSYNTHESIS PROTEIN TSAE"/>
    <property type="match status" value="1"/>
</dbReference>
<dbReference type="GO" id="GO:0016740">
    <property type="term" value="F:transferase activity"/>
    <property type="evidence" value="ECO:0007669"/>
    <property type="project" value="UniProtKB-KW"/>
</dbReference>
<reference evidence="11 12" key="1">
    <citation type="submission" date="2020-04" db="EMBL/GenBank/DDBJ databases">
        <title>Complete genome sequence of Spiroplasma platyhelix ATCC 51748, an insect isolate.</title>
        <authorList>
            <person name="Green E.A."/>
            <person name="Klassen J.L."/>
        </authorList>
    </citation>
    <scope>NUCLEOTIDE SEQUENCE [LARGE SCALE GENOMIC DNA]</scope>
    <source>
        <strain evidence="11 12">PALS-1</strain>
    </source>
</reference>
<dbReference type="RefSeq" id="WP_168104637.1">
    <property type="nucleotide sequence ID" value="NZ_CP051215.1"/>
</dbReference>
<evidence type="ECO:0000256" key="6">
    <source>
        <dbReference type="ARBA" id="ARBA00022723"/>
    </source>
</evidence>
<keyword evidence="11" id="KW-0808">Transferase</keyword>
<evidence type="ECO:0000256" key="2">
    <source>
        <dbReference type="ARBA" id="ARBA00007599"/>
    </source>
</evidence>
<evidence type="ECO:0000256" key="8">
    <source>
        <dbReference type="ARBA" id="ARBA00022840"/>
    </source>
</evidence>
<evidence type="ECO:0000256" key="10">
    <source>
        <dbReference type="ARBA" id="ARBA00032441"/>
    </source>
</evidence>
<dbReference type="InterPro" id="IPR003442">
    <property type="entry name" value="T6A_TsaE"/>
</dbReference>
<sequence>MTQNYQLKTLDDTKLLAKAIAKIADRNIYLLLSGELASGKTQLTKFIGAEIGVTDVINSPSFVILNQYQTKYDWKLIHIDAYRLDKKNDFSEYFELTIDNFTIAEWPEKVNWNFDKLKTIAITFKVDSDIRNLTIATNNLTSEAEQTLFADIK</sequence>
<protein>
    <recommendedName>
        <fullName evidence="3">tRNA threonylcarbamoyladenosine biosynthesis protein TsaE</fullName>
    </recommendedName>
    <alternativeName>
        <fullName evidence="10">t(6)A37 threonylcarbamoyladenosine biosynthesis protein TsaE</fullName>
    </alternativeName>
</protein>
<evidence type="ECO:0000313" key="12">
    <source>
        <dbReference type="Proteomes" id="UP000584587"/>
    </source>
</evidence>
<keyword evidence="8" id="KW-0067">ATP-binding</keyword>
<dbReference type="GO" id="GO:0046872">
    <property type="term" value="F:metal ion binding"/>
    <property type="evidence" value="ECO:0007669"/>
    <property type="project" value="UniProtKB-KW"/>
</dbReference>
<dbReference type="Proteomes" id="UP000584587">
    <property type="component" value="Unassembled WGS sequence"/>
</dbReference>
<accession>A0A846U3U8</accession>
<evidence type="ECO:0000256" key="5">
    <source>
        <dbReference type="ARBA" id="ARBA00022694"/>
    </source>
</evidence>
<keyword evidence="12" id="KW-1185">Reference proteome</keyword>
<gene>
    <name evidence="11" type="primary">tsaE</name>
    <name evidence="11" type="ORF">HER12_00085</name>
</gene>
<comment type="caution">
    <text evidence="11">The sequence shown here is derived from an EMBL/GenBank/DDBJ whole genome shotgun (WGS) entry which is preliminary data.</text>
</comment>
<dbReference type="EMBL" id="JAAVVK010000001">
    <property type="protein sequence ID" value="NKE38157.1"/>
    <property type="molecule type" value="Genomic_DNA"/>
</dbReference>
<evidence type="ECO:0000256" key="9">
    <source>
        <dbReference type="ARBA" id="ARBA00022842"/>
    </source>
</evidence>
<dbReference type="NCBIfam" id="TIGR00150">
    <property type="entry name" value="T6A_YjeE"/>
    <property type="match status" value="1"/>
</dbReference>
<evidence type="ECO:0000256" key="7">
    <source>
        <dbReference type="ARBA" id="ARBA00022741"/>
    </source>
</evidence>
<dbReference type="SUPFAM" id="SSF52540">
    <property type="entry name" value="P-loop containing nucleoside triphosphate hydrolases"/>
    <property type="match status" value="1"/>
</dbReference>
<dbReference type="AlphaFoldDB" id="A0A846U3U8"/>
<keyword evidence="7" id="KW-0547">Nucleotide-binding</keyword>
<organism evidence="11 12">
    <name type="scientific">Spiroplasma platyhelix PALS-1</name>
    <dbReference type="NCBI Taxonomy" id="1276218"/>
    <lineage>
        <taxon>Bacteria</taxon>
        <taxon>Bacillati</taxon>
        <taxon>Mycoplasmatota</taxon>
        <taxon>Mollicutes</taxon>
        <taxon>Entomoplasmatales</taxon>
        <taxon>Spiroplasmataceae</taxon>
        <taxon>Spiroplasma</taxon>
    </lineage>
</organism>